<reference evidence="1" key="1">
    <citation type="submission" date="2014-07" db="EMBL/GenBank/DDBJ databases">
        <authorList>
            <person name="Martin A.A"/>
            <person name="De Silva N."/>
        </authorList>
    </citation>
    <scope>NUCLEOTIDE SEQUENCE</scope>
</reference>
<accession>A0A0K0FJ08</accession>
<proteinExistence type="predicted"/>
<name>A0A0K0FJ08_STRVS</name>
<dbReference type="Proteomes" id="UP000035680">
    <property type="component" value="Unassembled WGS sequence"/>
</dbReference>
<evidence type="ECO:0000313" key="2">
    <source>
        <dbReference type="WBParaSite" id="SVE_0888100.1"/>
    </source>
</evidence>
<evidence type="ECO:0000313" key="1">
    <source>
        <dbReference type="Proteomes" id="UP000035680"/>
    </source>
</evidence>
<sequence length="126" mass="14377">MYVFTLCIDKDFLGFLPDTLLNFYKNISIKPTILGSLNVEARRDFKKRSIENENNFNTVSLSLKSTNNFQDTIESKSDSTANNLENKSEFSQFVAIKAAININEAMIKRNVNLSTINLKISIIRTF</sequence>
<keyword evidence="1" id="KW-1185">Reference proteome</keyword>
<organism evidence="1 2">
    <name type="scientific">Strongyloides venezuelensis</name>
    <name type="common">Threadworm</name>
    <dbReference type="NCBI Taxonomy" id="75913"/>
    <lineage>
        <taxon>Eukaryota</taxon>
        <taxon>Metazoa</taxon>
        <taxon>Ecdysozoa</taxon>
        <taxon>Nematoda</taxon>
        <taxon>Chromadorea</taxon>
        <taxon>Rhabditida</taxon>
        <taxon>Tylenchina</taxon>
        <taxon>Panagrolaimomorpha</taxon>
        <taxon>Strongyloidoidea</taxon>
        <taxon>Strongyloididae</taxon>
        <taxon>Strongyloides</taxon>
    </lineage>
</organism>
<reference evidence="2" key="2">
    <citation type="submission" date="2015-08" db="UniProtKB">
        <authorList>
            <consortium name="WormBaseParasite"/>
        </authorList>
    </citation>
    <scope>IDENTIFICATION</scope>
</reference>
<protein>
    <submittedName>
        <fullName evidence="2">Uncharacterized protein</fullName>
    </submittedName>
</protein>
<dbReference type="AlphaFoldDB" id="A0A0K0FJ08"/>
<dbReference type="WBParaSite" id="SVE_0888100.1">
    <property type="protein sequence ID" value="SVE_0888100.1"/>
    <property type="gene ID" value="SVE_0888100"/>
</dbReference>